<name>A0AAV5S8J2_9BILA</name>
<organism evidence="1 2">
    <name type="scientific">Pristionchus entomophagus</name>
    <dbReference type="NCBI Taxonomy" id="358040"/>
    <lineage>
        <taxon>Eukaryota</taxon>
        <taxon>Metazoa</taxon>
        <taxon>Ecdysozoa</taxon>
        <taxon>Nematoda</taxon>
        <taxon>Chromadorea</taxon>
        <taxon>Rhabditida</taxon>
        <taxon>Rhabditina</taxon>
        <taxon>Diplogasteromorpha</taxon>
        <taxon>Diplogasteroidea</taxon>
        <taxon>Neodiplogasteridae</taxon>
        <taxon>Pristionchus</taxon>
    </lineage>
</organism>
<proteinExistence type="predicted"/>
<dbReference type="AlphaFoldDB" id="A0AAV5S8J2"/>
<keyword evidence="2" id="KW-1185">Reference proteome</keyword>
<sequence length="143" mass="16404">VWNAIVLEHLFATNRRPSIISLVCHFSCGNQPRLHYMGVRRCSKISGIITDYLTEDHSSAGEIMHQLRGCRNIGLLEIKLMSILPETLDTLRNYLGNVFVEVLRFSCIHVFDHNSRKAIFDIIRANSSPYFVSVQHLEVHLVE</sequence>
<comment type="caution">
    <text evidence="1">The sequence shown here is derived from an EMBL/GenBank/DDBJ whole genome shotgun (WGS) entry which is preliminary data.</text>
</comment>
<reference evidence="1" key="1">
    <citation type="submission" date="2023-10" db="EMBL/GenBank/DDBJ databases">
        <title>Genome assembly of Pristionchus species.</title>
        <authorList>
            <person name="Yoshida K."/>
            <person name="Sommer R.J."/>
        </authorList>
    </citation>
    <scope>NUCLEOTIDE SEQUENCE</scope>
    <source>
        <strain evidence="1">RS0144</strain>
    </source>
</reference>
<accession>A0AAV5S8J2</accession>
<protein>
    <submittedName>
        <fullName evidence="1">Uncharacterized protein</fullName>
    </submittedName>
</protein>
<evidence type="ECO:0000313" key="1">
    <source>
        <dbReference type="EMBL" id="GMS78727.1"/>
    </source>
</evidence>
<dbReference type="EMBL" id="BTSX01000001">
    <property type="protein sequence ID" value="GMS78727.1"/>
    <property type="molecule type" value="Genomic_DNA"/>
</dbReference>
<feature type="non-terminal residue" evidence="1">
    <location>
        <position position="1"/>
    </location>
</feature>
<gene>
    <name evidence="1" type="ORF">PENTCL1PPCAC_902</name>
</gene>
<evidence type="ECO:0000313" key="2">
    <source>
        <dbReference type="Proteomes" id="UP001432027"/>
    </source>
</evidence>
<feature type="non-terminal residue" evidence="1">
    <location>
        <position position="143"/>
    </location>
</feature>
<dbReference type="Proteomes" id="UP001432027">
    <property type="component" value="Unassembled WGS sequence"/>
</dbReference>